<dbReference type="OrthoDB" id="2156137at2"/>
<reference evidence="2" key="1">
    <citation type="submission" date="2018-03" db="EMBL/GenBank/DDBJ databases">
        <title>New taxa in the Lactobacillus gasseri group.</title>
        <authorList>
            <person name="Tanizawa Y."/>
            <person name="Tohno M."/>
            <person name="Endo A."/>
            <person name="Arita M."/>
        </authorList>
    </citation>
    <scope>NUCLEOTIDE SEQUENCE [LARGE SCALE GENOMIC DNA]</scope>
    <source>
        <strain evidence="2">DSM 24759</strain>
    </source>
</reference>
<sequence>MFEIFFFMNPLGINCYQNEKAIFNGIDDSQKKVDYHFIPMANMTTIRNDLLARNLPTCDLNLFNKFSRRTFNAIKDYHAVKLIKGNKTARKFIFDLQTAVNENDKKYSKDLVNEFLQKYSINPSAFEETRMSKYVLFSMNKDSQLAKKFNVQTTPTTLFYDYDHANCNYRIEGKVTEDDVDIVLHEDDLANTASQFGGQTNLHLL</sequence>
<protein>
    <submittedName>
        <fullName evidence="1">Dithiol-disulfide isomerase</fullName>
    </submittedName>
</protein>
<keyword evidence="2" id="KW-1185">Reference proteome</keyword>
<gene>
    <name evidence="1" type="primary">frnE</name>
    <name evidence="1" type="ORF">LrDSM24759_12800</name>
</gene>
<dbReference type="GO" id="GO:0016853">
    <property type="term" value="F:isomerase activity"/>
    <property type="evidence" value="ECO:0007669"/>
    <property type="project" value="UniProtKB-KW"/>
</dbReference>
<dbReference type="Proteomes" id="UP000257317">
    <property type="component" value="Unassembled WGS sequence"/>
</dbReference>
<organism evidence="1 2">
    <name type="scientific">Lactobacillus rodentium</name>
    <dbReference type="NCBI Taxonomy" id="947835"/>
    <lineage>
        <taxon>Bacteria</taxon>
        <taxon>Bacillati</taxon>
        <taxon>Bacillota</taxon>
        <taxon>Bacilli</taxon>
        <taxon>Lactobacillales</taxon>
        <taxon>Lactobacillaceae</taxon>
        <taxon>Lactobacillus</taxon>
    </lineage>
</organism>
<name>A0A2Z6T7P5_9LACO</name>
<dbReference type="InterPro" id="IPR036249">
    <property type="entry name" value="Thioredoxin-like_sf"/>
</dbReference>
<evidence type="ECO:0000313" key="2">
    <source>
        <dbReference type="Proteomes" id="UP000257317"/>
    </source>
</evidence>
<evidence type="ECO:0000313" key="1">
    <source>
        <dbReference type="EMBL" id="GBG05366.1"/>
    </source>
</evidence>
<dbReference type="SUPFAM" id="SSF52833">
    <property type="entry name" value="Thioredoxin-like"/>
    <property type="match status" value="1"/>
</dbReference>
<keyword evidence="1" id="KW-0413">Isomerase</keyword>
<dbReference type="EMBL" id="BFBY01000012">
    <property type="protein sequence ID" value="GBG05366.1"/>
    <property type="molecule type" value="Genomic_DNA"/>
</dbReference>
<accession>A0A2Z6T7P5</accession>
<dbReference type="AlphaFoldDB" id="A0A2Z6T7P5"/>
<dbReference type="Gene3D" id="3.40.30.10">
    <property type="entry name" value="Glutaredoxin"/>
    <property type="match status" value="1"/>
</dbReference>
<dbReference type="RefSeq" id="WP_117118695.1">
    <property type="nucleotide sequence ID" value="NZ_BFBY01000012.1"/>
</dbReference>
<comment type="caution">
    <text evidence="1">The sequence shown here is derived from an EMBL/GenBank/DDBJ whole genome shotgun (WGS) entry which is preliminary data.</text>
</comment>
<dbReference type="Pfam" id="PF13743">
    <property type="entry name" value="Thioredoxin_5"/>
    <property type="match status" value="1"/>
</dbReference>
<proteinExistence type="predicted"/>